<comment type="caution">
    <text evidence="3">The sequence shown here is derived from an EMBL/GenBank/DDBJ whole genome shotgun (WGS) entry which is preliminary data.</text>
</comment>
<keyword evidence="2" id="KW-1133">Transmembrane helix</keyword>
<sequence>MRKKQWQDEHQVDAYGTDGPHGRLTRPTRPAREMRGANAGAPAWGRRQDGRPGRMREAEADSYRTGSMRSRVAPLLAALTLMLVLAGCAGGGAQVDIHRDGSGDLQMRLELDEHNRWLPLETIGEGVDELARRWELQAEQSTEDGMRVYRLSRHVDDLRALSLGDSDMVTVKDRWLYTVYAVRAELDVQEQLGPLAADRLVPEMLLNMMLRQFDFDVTLSLPIPPLSHNANRADGGKLSWDLSLTRPNVFELEVAVPHIGRLAAVLGGLLAALLGLWLWRRSRKRKRRGQG</sequence>
<name>A0A927BZ83_9BACL</name>
<dbReference type="EMBL" id="JACXIZ010000079">
    <property type="protein sequence ID" value="MBD2848601.1"/>
    <property type="molecule type" value="Genomic_DNA"/>
</dbReference>
<evidence type="ECO:0008006" key="5">
    <source>
        <dbReference type="Google" id="ProtNLM"/>
    </source>
</evidence>
<feature type="transmembrane region" description="Helical" evidence="2">
    <location>
        <begin position="259"/>
        <end position="279"/>
    </location>
</feature>
<organism evidence="3 4">
    <name type="scientific">Paenibacillus sabuli</name>
    <dbReference type="NCBI Taxonomy" id="2772509"/>
    <lineage>
        <taxon>Bacteria</taxon>
        <taxon>Bacillati</taxon>
        <taxon>Bacillota</taxon>
        <taxon>Bacilli</taxon>
        <taxon>Bacillales</taxon>
        <taxon>Paenibacillaceae</taxon>
        <taxon>Paenibacillus</taxon>
    </lineage>
</organism>
<gene>
    <name evidence="3" type="ORF">IDH44_25765</name>
</gene>
<dbReference type="Proteomes" id="UP000621560">
    <property type="component" value="Unassembled WGS sequence"/>
</dbReference>
<dbReference type="AlphaFoldDB" id="A0A927BZ83"/>
<evidence type="ECO:0000256" key="1">
    <source>
        <dbReference type="SAM" id="MobiDB-lite"/>
    </source>
</evidence>
<evidence type="ECO:0000313" key="4">
    <source>
        <dbReference type="Proteomes" id="UP000621560"/>
    </source>
</evidence>
<feature type="compositionally biased region" description="Basic and acidic residues" evidence="1">
    <location>
        <begin position="1"/>
        <end position="12"/>
    </location>
</feature>
<proteinExistence type="predicted"/>
<accession>A0A927BZ83</accession>
<evidence type="ECO:0000256" key="2">
    <source>
        <dbReference type="SAM" id="Phobius"/>
    </source>
</evidence>
<keyword evidence="2" id="KW-0472">Membrane</keyword>
<keyword evidence="2" id="KW-0812">Transmembrane</keyword>
<feature type="transmembrane region" description="Helical" evidence="2">
    <location>
        <begin position="72"/>
        <end position="93"/>
    </location>
</feature>
<feature type="compositionally biased region" description="Basic and acidic residues" evidence="1">
    <location>
        <begin position="46"/>
        <end position="62"/>
    </location>
</feature>
<evidence type="ECO:0000313" key="3">
    <source>
        <dbReference type="EMBL" id="MBD2848601.1"/>
    </source>
</evidence>
<keyword evidence="4" id="KW-1185">Reference proteome</keyword>
<reference evidence="3" key="1">
    <citation type="submission" date="2020-09" db="EMBL/GenBank/DDBJ databases">
        <title>A novel bacterium of genus Paenibacillus, isolated from South China Sea.</title>
        <authorList>
            <person name="Huang H."/>
            <person name="Mo K."/>
            <person name="Hu Y."/>
        </authorList>
    </citation>
    <scope>NUCLEOTIDE SEQUENCE</scope>
    <source>
        <strain evidence="3">IB182496</strain>
    </source>
</reference>
<dbReference type="RefSeq" id="WP_190921696.1">
    <property type="nucleotide sequence ID" value="NZ_JACXIZ010000079.1"/>
</dbReference>
<feature type="region of interest" description="Disordered" evidence="1">
    <location>
        <begin position="1"/>
        <end position="62"/>
    </location>
</feature>
<protein>
    <recommendedName>
        <fullName evidence="5">DUF3153 domain-containing protein</fullName>
    </recommendedName>
</protein>